<feature type="signal peptide" evidence="7">
    <location>
        <begin position="1"/>
        <end position="16"/>
    </location>
</feature>
<keyword evidence="7" id="KW-0732">Signal</keyword>
<dbReference type="EC" id="1.15.1.1" evidence="1"/>
<reference evidence="9" key="1">
    <citation type="submission" date="2015-06" db="EMBL/GenBank/DDBJ databases">
        <title>A common theme in extracellular fluids of beetles: extracellular superoxide dismutases crucial for balancing ROS in response to microbial challenge.</title>
        <authorList>
            <person name="Gretscher R.R."/>
            <person name="Sreicher P.E."/>
            <person name="Strauss A.S."/>
            <person name="Wielsch N."/>
            <person name="Stock M."/>
            <person name="Wang D."/>
            <person name="Boland W."/>
            <person name="Burse A."/>
        </authorList>
    </citation>
    <scope>NUCLEOTIDE SEQUENCE</scope>
    <source>
        <strain evidence="9">ClWSOD02</strain>
    </source>
</reference>
<evidence type="ECO:0000259" key="8">
    <source>
        <dbReference type="Pfam" id="PF00080"/>
    </source>
</evidence>
<dbReference type="Pfam" id="PF00080">
    <property type="entry name" value="Sod_Cu"/>
    <property type="match status" value="1"/>
</dbReference>
<proteinExistence type="evidence at transcript level"/>
<evidence type="ECO:0000256" key="5">
    <source>
        <dbReference type="ARBA" id="ARBA00023002"/>
    </source>
</evidence>
<feature type="domain" description="Superoxide dismutase copper/zinc binding" evidence="8">
    <location>
        <begin position="32"/>
        <end position="143"/>
    </location>
</feature>
<dbReference type="InterPro" id="IPR024134">
    <property type="entry name" value="SOD_Cu/Zn_/chaperone"/>
</dbReference>
<dbReference type="GO" id="GO:0005507">
    <property type="term" value="F:copper ion binding"/>
    <property type="evidence" value="ECO:0007669"/>
    <property type="project" value="InterPro"/>
</dbReference>
<dbReference type="InterPro" id="IPR036423">
    <property type="entry name" value="SOD-like_Cu/Zn_dom_sf"/>
</dbReference>
<evidence type="ECO:0000256" key="4">
    <source>
        <dbReference type="ARBA" id="ARBA00022862"/>
    </source>
</evidence>
<protein>
    <recommendedName>
        <fullName evidence="1">superoxide dismutase</fullName>
        <ecNumber evidence="1">1.15.1.1</ecNumber>
    </recommendedName>
</protein>
<evidence type="ECO:0000256" key="3">
    <source>
        <dbReference type="ARBA" id="ARBA00022833"/>
    </source>
</evidence>
<dbReference type="PANTHER" id="PTHR10003">
    <property type="entry name" value="SUPEROXIDE DISMUTASE CU-ZN -RELATED"/>
    <property type="match status" value="1"/>
</dbReference>
<dbReference type="GO" id="GO:0004784">
    <property type="term" value="F:superoxide dismutase activity"/>
    <property type="evidence" value="ECO:0007669"/>
    <property type="project" value="UniProtKB-EC"/>
</dbReference>
<evidence type="ECO:0000256" key="2">
    <source>
        <dbReference type="ARBA" id="ARBA00022723"/>
    </source>
</evidence>
<comment type="catalytic activity">
    <reaction evidence="6">
        <text>2 superoxide + 2 H(+) = H2O2 + O2</text>
        <dbReference type="Rhea" id="RHEA:20696"/>
        <dbReference type="ChEBI" id="CHEBI:15378"/>
        <dbReference type="ChEBI" id="CHEBI:15379"/>
        <dbReference type="ChEBI" id="CHEBI:16240"/>
        <dbReference type="ChEBI" id="CHEBI:18421"/>
        <dbReference type="EC" id="1.15.1.1"/>
    </reaction>
</comment>
<dbReference type="Gene3D" id="2.60.40.200">
    <property type="entry name" value="Superoxide dismutase, copper/zinc binding domain"/>
    <property type="match status" value="1"/>
</dbReference>
<evidence type="ECO:0000256" key="1">
    <source>
        <dbReference type="ARBA" id="ARBA00012682"/>
    </source>
</evidence>
<feature type="chain" id="PRO_5006593861" description="superoxide dismutase" evidence="7">
    <location>
        <begin position="17"/>
        <end position="147"/>
    </location>
</feature>
<name>A0A0S2A4Z2_CHRLA</name>
<dbReference type="InterPro" id="IPR001424">
    <property type="entry name" value="SOD_Cu_Zn_dom"/>
</dbReference>
<accession>A0A0S2A4Z2</accession>
<keyword evidence="4" id="KW-0049">Antioxidant</keyword>
<dbReference type="PRINTS" id="PR00068">
    <property type="entry name" value="CUZNDISMTASE"/>
</dbReference>
<keyword evidence="2" id="KW-0479">Metal-binding</keyword>
<evidence type="ECO:0000313" key="9">
    <source>
        <dbReference type="EMBL" id="ALN12442.1"/>
    </source>
</evidence>
<dbReference type="AlphaFoldDB" id="A0A0S2A4Z2"/>
<keyword evidence="3" id="KW-0862">Zinc</keyword>
<evidence type="ECO:0000256" key="6">
    <source>
        <dbReference type="ARBA" id="ARBA00049204"/>
    </source>
</evidence>
<keyword evidence="5" id="KW-0560">Oxidoreductase</keyword>
<evidence type="ECO:0000256" key="7">
    <source>
        <dbReference type="SAM" id="SignalP"/>
    </source>
</evidence>
<dbReference type="EMBL" id="KT002140">
    <property type="protein sequence ID" value="ALN12442.1"/>
    <property type="molecule type" value="mRNA"/>
</dbReference>
<dbReference type="SUPFAM" id="SSF49329">
    <property type="entry name" value="Cu,Zn superoxide dismutase-like"/>
    <property type="match status" value="1"/>
</dbReference>
<sequence>MFKFLLAAALATIVNAREASVFIIDPLGNEPVRGTLTFTETEHGLHIQGQINGLVPGNHGLWVNSKGLISEGCLHTGALFNPHNSPKPIGELGSINADDKGLANVDVTTTELSLEGENDIIGRTLFVNCPTAPGGGRTACGVIGIVD</sequence>
<organism evidence="9">
    <name type="scientific">Chrysomela lapponica</name>
    <name type="common">Leaf beetle</name>
    <dbReference type="NCBI Taxonomy" id="153811"/>
    <lineage>
        <taxon>Eukaryota</taxon>
        <taxon>Metazoa</taxon>
        <taxon>Ecdysozoa</taxon>
        <taxon>Arthropoda</taxon>
        <taxon>Hexapoda</taxon>
        <taxon>Insecta</taxon>
        <taxon>Pterygota</taxon>
        <taxon>Neoptera</taxon>
        <taxon>Endopterygota</taxon>
        <taxon>Coleoptera</taxon>
        <taxon>Polyphaga</taxon>
        <taxon>Cucujiformia</taxon>
        <taxon>Chrysomeloidea</taxon>
        <taxon>Chrysomelidae</taxon>
        <taxon>Chrysomelinae</taxon>
        <taxon>Chrysomelini</taxon>
        <taxon>Chrysomela</taxon>
    </lineage>
</organism>